<evidence type="ECO:0000259" key="4">
    <source>
        <dbReference type="Pfam" id="PF01103"/>
    </source>
</evidence>
<evidence type="ECO:0000256" key="3">
    <source>
        <dbReference type="SAM" id="SignalP"/>
    </source>
</evidence>
<name>A0ABP7PJW2_9SPHI</name>
<dbReference type="Pfam" id="PF01103">
    <property type="entry name" value="Omp85"/>
    <property type="match status" value="1"/>
</dbReference>
<dbReference type="InterPro" id="IPR000184">
    <property type="entry name" value="Bac_surfAg_D15"/>
</dbReference>
<accession>A0ABP7PJW2</accession>
<keyword evidence="6" id="KW-1185">Reference proteome</keyword>
<reference evidence="6" key="1">
    <citation type="journal article" date="2019" name="Int. J. Syst. Evol. Microbiol.">
        <title>The Global Catalogue of Microorganisms (GCM) 10K type strain sequencing project: providing services to taxonomists for standard genome sequencing and annotation.</title>
        <authorList>
            <consortium name="The Broad Institute Genomics Platform"/>
            <consortium name="The Broad Institute Genome Sequencing Center for Infectious Disease"/>
            <person name="Wu L."/>
            <person name="Ma J."/>
        </authorList>
    </citation>
    <scope>NUCLEOTIDE SEQUENCE [LARGE SCALE GENOMIC DNA]</scope>
    <source>
        <strain evidence="6">JCM 16601</strain>
    </source>
</reference>
<feature type="chain" id="PRO_5047204121" description="Bacterial surface antigen (D15) domain-containing protein" evidence="3">
    <location>
        <begin position="33"/>
        <end position="445"/>
    </location>
</feature>
<dbReference type="Proteomes" id="UP001500742">
    <property type="component" value="Unassembled WGS sequence"/>
</dbReference>
<dbReference type="EMBL" id="BAAAZC010000009">
    <property type="protein sequence ID" value="GAA3966881.1"/>
    <property type="molecule type" value="Genomic_DNA"/>
</dbReference>
<comment type="caution">
    <text evidence="5">The sequence shown here is derived from an EMBL/GenBank/DDBJ whole genome shotgun (WGS) entry which is preliminary data.</text>
</comment>
<sequence length="445" mass="49526">MTVLYNNKHSLSKLLKVSIICFLAGISQYSYAQVGPPIDSLKADSLRKVARIKKADNFNQQYDFNDLTRNIFHPGRKPDTLKKKSGITIIPNIAANPTIGAQIGIKAVAGRKLGNDPNTLLSVAATSASITTKGIIYFYVNHNIFTPGNKYNFQGSIVAAKTVTPDYGIGIGREIDGGSANDKTLADPTHKVYALHSQYFNIREKVYKEVEKNLFVGAGVSFDIRRKITQKDTTFDGTPSSVYNNEHGLPQDHYSANGFLFNIQYTTRDNQNRAYKGIYADAGFRVNQTWIGSTKSSVQFTTDFRKYFSLSESHPEHVIAIWNWGSYLLSGTLPYLELPGTGKDGSFRSGRGYTTTYFKGTQFNDTEVEYRFPITRNKFLSGVTFFSMQSANDEQGTKLFQVFQPGGGAGLRVLFNKATRTNLCLDYAFGKYGNKGFFLGLNEAF</sequence>
<evidence type="ECO:0000313" key="5">
    <source>
        <dbReference type="EMBL" id="GAA3966881.1"/>
    </source>
</evidence>
<evidence type="ECO:0000256" key="1">
    <source>
        <dbReference type="ARBA" id="ARBA00004370"/>
    </source>
</evidence>
<comment type="subcellular location">
    <subcellularLocation>
        <location evidence="1">Membrane</location>
    </subcellularLocation>
</comment>
<keyword evidence="2" id="KW-0472">Membrane</keyword>
<feature type="domain" description="Bacterial surface antigen (D15)" evidence="4">
    <location>
        <begin position="247"/>
        <end position="443"/>
    </location>
</feature>
<protein>
    <recommendedName>
        <fullName evidence="4">Bacterial surface antigen (D15) domain-containing protein</fullName>
    </recommendedName>
</protein>
<evidence type="ECO:0000313" key="6">
    <source>
        <dbReference type="Proteomes" id="UP001500742"/>
    </source>
</evidence>
<evidence type="ECO:0000256" key="2">
    <source>
        <dbReference type="ARBA" id="ARBA00023136"/>
    </source>
</evidence>
<dbReference type="Gene3D" id="2.40.160.50">
    <property type="entry name" value="membrane protein fhac: a member of the omp85/tpsb transporter family"/>
    <property type="match status" value="1"/>
</dbReference>
<keyword evidence="3" id="KW-0732">Signal</keyword>
<proteinExistence type="predicted"/>
<dbReference type="RefSeq" id="WP_259088986.1">
    <property type="nucleotide sequence ID" value="NZ_BAAAZC010000009.1"/>
</dbReference>
<gene>
    <name evidence="5" type="ORF">GCM10022210_14330</name>
</gene>
<feature type="signal peptide" evidence="3">
    <location>
        <begin position="1"/>
        <end position="32"/>
    </location>
</feature>
<organism evidence="5 6">
    <name type="scientific">Mucilaginibacter dorajii</name>
    <dbReference type="NCBI Taxonomy" id="692994"/>
    <lineage>
        <taxon>Bacteria</taxon>
        <taxon>Pseudomonadati</taxon>
        <taxon>Bacteroidota</taxon>
        <taxon>Sphingobacteriia</taxon>
        <taxon>Sphingobacteriales</taxon>
        <taxon>Sphingobacteriaceae</taxon>
        <taxon>Mucilaginibacter</taxon>
    </lineage>
</organism>